<dbReference type="Proteomes" id="UP000287243">
    <property type="component" value="Chromosome"/>
</dbReference>
<dbReference type="EMBL" id="CP019384">
    <property type="protein sequence ID" value="QAT17535.1"/>
    <property type="molecule type" value="Genomic_DNA"/>
</dbReference>
<name>A0A410P5S2_VELA1</name>
<evidence type="ECO:0000313" key="1">
    <source>
        <dbReference type="EMBL" id="QAT17535.1"/>
    </source>
</evidence>
<keyword evidence="2" id="KW-1185">Reference proteome</keyword>
<organism evidence="1 2">
    <name type="scientific">Velamenicoccus archaeovorus</name>
    <dbReference type="NCBI Taxonomy" id="1930593"/>
    <lineage>
        <taxon>Bacteria</taxon>
        <taxon>Pseudomonadati</taxon>
        <taxon>Candidatus Omnitrophota</taxon>
        <taxon>Candidatus Velamenicoccus</taxon>
    </lineage>
</organism>
<dbReference type="KEGG" id="vai:BU251_07305"/>
<sequence length="64" mass="7630">MVIYTWPNWMGQCAAFCGNKKAWLRKPRLTIFFQIRFLMVDSMSPEAFVTKLYLYYIKDRGVGK</sequence>
<evidence type="ECO:0000313" key="2">
    <source>
        <dbReference type="Proteomes" id="UP000287243"/>
    </source>
</evidence>
<proteinExistence type="predicted"/>
<protein>
    <submittedName>
        <fullName evidence="1">Uncharacterized protein</fullName>
    </submittedName>
</protein>
<dbReference type="AlphaFoldDB" id="A0A410P5S2"/>
<gene>
    <name evidence="1" type="ORF">BU251_07305</name>
</gene>
<reference evidence="1 2" key="1">
    <citation type="submission" date="2017-01" db="EMBL/GenBank/DDBJ databases">
        <title>First insights into the biology of 'candidatus Vampirococcus archaeovorus'.</title>
        <authorList>
            <person name="Kizina J."/>
            <person name="Jordan S."/>
            <person name="Stueber K."/>
            <person name="Reinhardt R."/>
            <person name="Harder J."/>
        </authorList>
    </citation>
    <scope>NUCLEOTIDE SEQUENCE [LARGE SCALE GENOMIC DNA]</scope>
    <source>
        <strain evidence="1 2">LiM</strain>
    </source>
</reference>
<accession>A0A410P5S2</accession>